<keyword evidence="2" id="KW-0547">Nucleotide-binding</keyword>
<evidence type="ECO:0000256" key="1">
    <source>
        <dbReference type="SAM" id="MobiDB-lite"/>
    </source>
</evidence>
<dbReference type="InterPro" id="IPR027417">
    <property type="entry name" value="P-loop_NTPase"/>
</dbReference>
<accession>A0ABZ1JK97</accession>
<name>A0ABZ1JK97_9ACTN</name>
<proteinExistence type="predicted"/>
<evidence type="ECO:0000313" key="3">
    <source>
        <dbReference type="Proteomes" id="UP001432166"/>
    </source>
</evidence>
<protein>
    <submittedName>
        <fullName evidence="2">ATP-binding protein</fullName>
    </submittedName>
</protein>
<feature type="region of interest" description="Disordered" evidence="1">
    <location>
        <begin position="363"/>
        <end position="387"/>
    </location>
</feature>
<dbReference type="SUPFAM" id="SSF52540">
    <property type="entry name" value="P-loop containing nucleoside triphosphate hydrolases"/>
    <property type="match status" value="1"/>
</dbReference>
<organism evidence="2 3">
    <name type="scientific">Streptomyces tauricus</name>
    <dbReference type="NCBI Taxonomy" id="68274"/>
    <lineage>
        <taxon>Bacteria</taxon>
        <taxon>Bacillati</taxon>
        <taxon>Actinomycetota</taxon>
        <taxon>Actinomycetes</taxon>
        <taxon>Kitasatosporales</taxon>
        <taxon>Streptomycetaceae</taxon>
        <taxon>Streptomyces</taxon>
        <taxon>Streptomyces aurantiacus group</taxon>
    </lineage>
</organism>
<dbReference type="RefSeq" id="WP_328938636.1">
    <property type="nucleotide sequence ID" value="NZ_CP108133.1"/>
</dbReference>
<dbReference type="GO" id="GO:0005524">
    <property type="term" value="F:ATP binding"/>
    <property type="evidence" value="ECO:0007669"/>
    <property type="project" value="UniProtKB-KW"/>
</dbReference>
<gene>
    <name evidence="2" type="ORF">OG288_29270</name>
</gene>
<dbReference type="Proteomes" id="UP001432166">
    <property type="component" value="Chromosome"/>
</dbReference>
<dbReference type="EMBL" id="CP108133">
    <property type="protein sequence ID" value="WTP52037.1"/>
    <property type="molecule type" value="Genomic_DNA"/>
</dbReference>
<reference evidence="2" key="1">
    <citation type="submission" date="2022-10" db="EMBL/GenBank/DDBJ databases">
        <title>The complete genomes of actinobacterial strains from the NBC collection.</title>
        <authorList>
            <person name="Joergensen T.S."/>
            <person name="Alvarez Arevalo M."/>
            <person name="Sterndorff E.B."/>
            <person name="Faurdal D."/>
            <person name="Vuksanovic O."/>
            <person name="Mourched A.-S."/>
            <person name="Charusanti P."/>
            <person name="Shaw S."/>
            <person name="Blin K."/>
            <person name="Weber T."/>
        </authorList>
    </citation>
    <scope>NUCLEOTIDE SEQUENCE</scope>
    <source>
        <strain evidence="2">NBC_00189</strain>
    </source>
</reference>
<keyword evidence="2" id="KW-0067">ATP-binding</keyword>
<evidence type="ECO:0000313" key="2">
    <source>
        <dbReference type="EMBL" id="WTP52037.1"/>
    </source>
</evidence>
<keyword evidence="3" id="KW-1185">Reference proteome</keyword>
<sequence>MPLEVNKHVQRIRRYQPFDVDASEMIYEQADQADRTQSPYPVVTLEYLVSAIEQPTTKTIVLTGDAGHGKTSLCANLLAELRMGSETIPSDVRKTVFNELLKDGDAGRPVALTRSGRPLYILRDLSELSLQAGADKLVELLDPPGNGIAIICANEGQLRKCVAEDDNLDNGGTGRAKVLVKTLTDGIARGQVSDPDGAVTVINLNYQSVAADSRTGGFVPWVLRQWTTPQWSRWKPCETCDARAVCPILANRNELNDATHGPQRRAAIRELFAAAERAGAVVTTRQALTVTSYMLTGGLSCENVHAKYQRSHSNMSWQAPHLYHQALFGDQLTQQQRHRVAAFLTLRKLDPGKVSRRQVDDRLDPDTVGRFPPGDSKSYLQKARTTRDAQKQAEQLRGLYAFLRRADFFNSIDSKDRFARMGLQAGDDFVTVQKESGNLSDTTVRDRFLKGLEAVQGIHRAGSNPDFLVLDPAFFAQRARAAVISRRVSSKNVEVVDQVTQWQKEGRTGDIPEMRNAVEWLNRSIFIRIPAVAPGQGAVSVEVDLLRFELLTRWAAGLRSEVQHEAEIRGLSGSLADLADSLNKDDEIQVLVGNVMRKLMIDVGDKIRSVRA</sequence>